<keyword evidence="2" id="KW-0812">Transmembrane</keyword>
<protein>
    <submittedName>
        <fullName evidence="3">Uncharacterized protein</fullName>
    </submittedName>
</protein>
<accession>A0A4D4MBK9</accession>
<feature type="transmembrane region" description="Helical" evidence="2">
    <location>
        <begin position="12"/>
        <end position="32"/>
    </location>
</feature>
<name>A0A4D4MBK9_STRAX</name>
<feature type="region of interest" description="Disordered" evidence="1">
    <location>
        <begin position="124"/>
        <end position="152"/>
    </location>
</feature>
<organism evidence="3 4">
    <name type="scientific">Streptomyces avermitilis</name>
    <dbReference type="NCBI Taxonomy" id="33903"/>
    <lineage>
        <taxon>Bacteria</taxon>
        <taxon>Bacillati</taxon>
        <taxon>Actinomycetota</taxon>
        <taxon>Actinomycetes</taxon>
        <taxon>Kitasatosporales</taxon>
        <taxon>Streptomycetaceae</taxon>
        <taxon>Streptomyces</taxon>
    </lineage>
</organism>
<comment type="caution">
    <text evidence="3">The sequence shown here is derived from an EMBL/GenBank/DDBJ whole genome shotgun (WGS) entry which is preliminary data.</text>
</comment>
<dbReference type="EMBL" id="BJHX01000002">
    <property type="protein sequence ID" value="GDY69288.1"/>
    <property type="molecule type" value="Genomic_DNA"/>
</dbReference>
<keyword evidence="2" id="KW-1133">Transmembrane helix</keyword>
<gene>
    <name evidence="3" type="ORF">SAV14893_086810</name>
</gene>
<keyword evidence="2" id="KW-0472">Membrane</keyword>
<dbReference type="AlphaFoldDB" id="A0A4D4MBK9"/>
<feature type="transmembrane region" description="Helical" evidence="2">
    <location>
        <begin position="80"/>
        <end position="98"/>
    </location>
</feature>
<reference evidence="3 4" key="1">
    <citation type="submission" date="2019-04" db="EMBL/GenBank/DDBJ databases">
        <title>Draft genome sequences of Streptomyces avermitilis NBRC 14893.</title>
        <authorList>
            <person name="Komaki H."/>
            <person name="Tamura T."/>
            <person name="Hosoyama A."/>
        </authorList>
    </citation>
    <scope>NUCLEOTIDE SEQUENCE [LARGE SCALE GENOMIC DNA]</scope>
    <source>
        <strain evidence="3 4">NBRC 14893</strain>
    </source>
</reference>
<feature type="compositionally biased region" description="Basic and acidic residues" evidence="1">
    <location>
        <begin position="124"/>
        <end position="133"/>
    </location>
</feature>
<evidence type="ECO:0000256" key="2">
    <source>
        <dbReference type="SAM" id="Phobius"/>
    </source>
</evidence>
<evidence type="ECO:0000313" key="3">
    <source>
        <dbReference type="EMBL" id="GDY69288.1"/>
    </source>
</evidence>
<evidence type="ECO:0000256" key="1">
    <source>
        <dbReference type="SAM" id="MobiDB-lite"/>
    </source>
</evidence>
<evidence type="ECO:0000313" key="4">
    <source>
        <dbReference type="Proteomes" id="UP000302139"/>
    </source>
</evidence>
<sequence length="152" mass="15371">MTQMPGTARCARAILVVVGTVNAATVAWLTAAAATLETGALGELVLGILLLAAIVSAALAIASFTIAAKFTHGSSKTRTGAAAVGWITILAGTIALLTDHPMGAAGAAAGTLLTALSTRTGTRDWFDRPRLPDHPATQTTEPPVIPACRSRS</sequence>
<dbReference type="Proteomes" id="UP000302139">
    <property type="component" value="Unassembled WGS sequence"/>
</dbReference>
<feature type="transmembrane region" description="Helical" evidence="2">
    <location>
        <begin position="44"/>
        <end position="68"/>
    </location>
</feature>
<proteinExistence type="predicted"/>